<evidence type="ECO:0000259" key="2">
    <source>
        <dbReference type="PROSITE" id="PS50041"/>
    </source>
</evidence>
<dbReference type="WBParaSite" id="ACRNAN_scaffold1285.g25924.t1">
    <property type="protein sequence ID" value="ACRNAN_scaffold1285.g25924.t1"/>
    <property type="gene ID" value="ACRNAN_scaffold1285.g25924"/>
</dbReference>
<keyword evidence="1" id="KW-0812">Transmembrane</keyword>
<dbReference type="InterPro" id="IPR016186">
    <property type="entry name" value="C-type_lectin-like/link_sf"/>
</dbReference>
<dbReference type="AlphaFoldDB" id="A0A914CNR2"/>
<dbReference type="PROSITE" id="PS50041">
    <property type="entry name" value="C_TYPE_LECTIN_2"/>
    <property type="match status" value="2"/>
</dbReference>
<sequence>MYTSYALMSIFFGLLYADLFTSYTFVDVYKNAFTCLFCTTQATCAAAGIYITFIRINKIIVLHFCFRRCILLLAERICNNLNGHLTSICDTFTNEYLRNAASNSFTKYDDKDFWFGLVHNGNHVWNWTDSNTSCSFNNWINGAPSKGGHCASFSISTGKWSAADCSKHKPFICMVPKEIVTDPSCPYDYVYFDKTNSCYKKLFNKTFYEANIECQKEGANLASIHSEEENRFLTIFSRTGYPQYIYGTTWIGLQKINNAWSWTDGTKVDYVSRFHNFSNGIDCFMLWQDEWIGETQQVYLELWENNNDCYSKNRAAICKMPPSS</sequence>
<name>A0A914CNR2_9BILA</name>
<proteinExistence type="predicted"/>
<dbReference type="CDD" id="cd00037">
    <property type="entry name" value="CLECT"/>
    <property type="match status" value="2"/>
</dbReference>
<dbReference type="InterPro" id="IPR016187">
    <property type="entry name" value="CTDL_fold"/>
</dbReference>
<evidence type="ECO:0000313" key="4">
    <source>
        <dbReference type="WBParaSite" id="ACRNAN_scaffold1285.g25924.t1"/>
    </source>
</evidence>
<organism evidence="3 4">
    <name type="scientific">Acrobeloides nanus</name>
    <dbReference type="NCBI Taxonomy" id="290746"/>
    <lineage>
        <taxon>Eukaryota</taxon>
        <taxon>Metazoa</taxon>
        <taxon>Ecdysozoa</taxon>
        <taxon>Nematoda</taxon>
        <taxon>Chromadorea</taxon>
        <taxon>Rhabditida</taxon>
        <taxon>Tylenchina</taxon>
        <taxon>Cephalobomorpha</taxon>
        <taxon>Cephaloboidea</taxon>
        <taxon>Cephalobidae</taxon>
        <taxon>Acrobeloides</taxon>
    </lineage>
</organism>
<accession>A0A914CNR2</accession>
<protein>
    <submittedName>
        <fullName evidence="4">C-type lectin domain-containing protein</fullName>
    </submittedName>
</protein>
<feature type="transmembrane region" description="Helical" evidence="1">
    <location>
        <begin position="33"/>
        <end position="53"/>
    </location>
</feature>
<dbReference type="Gene3D" id="3.10.100.10">
    <property type="entry name" value="Mannose-Binding Protein A, subunit A"/>
    <property type="match status" value="2"/>
</dbReference>
<feature type="domain" description="C-type lectin" evidence="2">
    <location>
        <begin position="68"/>
        <end position="174"/>
    </location>
</feature>
<feature type="domain" description="C-type lectin" evidence="2">
    <location>
        <begin position="194"/>
        <end position="291"/>
    </location>
</feature>
<dbReference type="Pfam" id="PF00059">
    <property type="entry name" value="Lectin_C"/>
    <property type="match status" value="2"/>
</dbReference>
<feature type="transmembrane region" description="Helical" evidence="1">
    <location>
        <begin position="6"/>
        <end position="26"/>
    </location>
</feature>
<dbReference type="SUPFAM" id="SSF56436">
    <property type="entry name" value="C-type lectin-like"/>
    <property type="match status" value="2"/>
</dbReference>
<keyword evidence="1" id="KW-1133">Transmembrane helix</keyword>
<dbReference type="InterPro" id="IPR050111">
    <property type="entry name" value="C-type_lectin/snaclec_domain"/>
</dbReference>
<reference evidence="4" key="1">
    <citation type="submission" date="2022-11" db="UniProtKB">
        <authorList>
            <consortium name="WormBaseParasite"/>
        </authorList>
    </citation>
    <scope>IDENTIFICATION</scope>
</reference>
<keyword evidence="3" id="KW-1185">Reference proteome</keyword>
<evidence type="ECO:0000256" key="1">
    <source>
        <dbReference type="SAM" id="Phobius"/>
    </source>
</evidence>
<dbReference type="SMART" id="SM00034">
    <property type="entry name" value="CLECT"/>
    <property type="match status" value="2"/>
</dbReference>
<keyword evidence="1" id="KW-0472">Membrane</keyword>
<evidence type="ECO:0000313" key="3">
    <source>
        <dbReference type="Proteomes" id="UP000887540"/>
    </source>
</evidence>
<dbReference type="PANTHER" id="PTHR22803">
    <property type="entry name" value="MANNOSE, PHOSPHOLIPASE, LECTIN RECEPTOR RELATED"/>
    <property type="match status" value="1"/>
</dbReference>
<dbReference type="InterPro" id="IPR001304">
    <property type="entry name" value="C-type_lectin-like"/>
</dbReference>
<dbReference type="Proteomes" id="UP000887540">
    <property type="component" value="Unplaced"/>
</dbReference>